<sequence length="156" mass="18028">MLLYDGAGINTMAVRLFILERGHVSLDVKQIDIMNMENRKPAFVKNFHSRGTSRALRISDDFVLTEITAIAEYVDEVANGGESLFGTTALERAETRMWLRRADLEIYRTRAQHHGLKWIIRSEFLCQLRFAFVNSQYRPLKFLEVETILCSQCPTI</sequence>
<dbReference type="Proteomes" id="UP000288168">
    <property type="component" value="Unassembled WGS sequence"/>
</dbReference>
<evidence type="ECO:0000313" key="2">
    <source>
        <dbReference type="Proteomes" id="UP000288168"/>
    </source>
</evidence>
<name>A0A428Q5D0_9HYPO</name>
<dbReference type="AlphaFoldDB" id="A0A428Q5D0"/>
<dbReference type="Gene3D" id="1.20.1050.10">
    <property type="match status" value="1"/>
</dbReference>
<dbReference type="OrthoDB" id="2309723at2759"/>
<proteinExistence type="predicted"/>
<reference evidence="1 2" key="1">
    <citation type="submission" date="2017-06" db="EMBL/GenBank/DDBJ databases">
        <title>Comparative genomic analysis of Ambrosia Fusariam Clade fungi.</title>
        <authorList>
            <person name="Stajich J.E."/>
            <person name="Carrillo J."/>
            <person name="Kijimoto T."/>
            <person name="Eskalen A."/>
            <person name="O'Donnell K."/>
            <person name="Kasson M."/>
        </authorList>
    </citation>
    <scope>NUCLEOTIDE SEQUENCE [LARGE SCALE GENOMIC DNA]</scope>
    <source>
        <strain evidence="1 2">NRRL62584</strain>
    </source>
</reference>
<comment type="caution">
    <text evidence="1">The sequence shown here is derived from an EMBL/GenBank/DDBJ whole genome shotgun (WGS) entry which is preliminary data.</text>
</comment>
<organism evidence="1 2">
    <name type="scientific">Fusarium duplospermum</name>
    <dbReference type="NCBI Taxonomy" id="1325734"/>
    <lineage>
        <taxon>Eukaryota</taxon>
        <taxon>Fungi</taxon>
        <taxon>Dikarya</taxon>
        <taxon>Ascomycota</taxon>
        <taxon>Pezizomycotina</taxon>
        <taxon>Sordariomycetes</taxon>
        <taxon>Hypocreomycetidae</taxon>
        <taxon>Hypocreales</taxon>
        <taxon>Nectriaceae</taxon>
        <taxon>Fusarium</taxon>
        <taxon>Fusarium solani species complex</taxon>
    </lineage>
</organism>
<dbReference type="EMBL" id="NKCI01000058">
    <property type="protein sequence ID" value="RSL60442.1"/>
    <property type="molecule type" value="Genomic_DNA"/>
</dbReference>
<dbReference type="STRING" id="1325734.A0A428Q5D0"/>
<dbReference type="InterPro" id="IPR036249">
    <property type="entry name" value="Thioredoxin-like_sf"/>
</dbReference>
<keyword evidence="2" id="KW-1185">Reference proteome</keyword>
<protein>
    <submittedName>
        <fullName evidence="1">Uncharacterized protein</fullName>
    </submittedName>
</protein>
<dbReference type="SUPFAM" id="SSF52833">
    <property type="entry name" value="Thioredoxin-like"/>
    <property type="match status" value="1"/>
</dbReference>
<evidence type="ECO:0000313" key="1">
    <source>
        <dbReference type="EMBL" id="RSL60442.1"/>
    </source>
</evidence>
<accession>A0A428Q5D0</accession>
<gene>
    <name evidence="1" type="ORF">CEP54_006762</name>
</gene>
<dbReference type="Gene3D" id="3.40.30.10">
    <property type="entry name" value="Glutaredoxin"/>
    <property type="match status" value="1"/>
</dbReference>